<dbReference type="InterPro" id="IPR013078">
    <property type="entry name" value="His_Pase_superF_clade-1"/>
</dbReference>
<dbReference type="Gene3D" id="3.40.50.1240">
    <property type="entry name" value="Phosphoglycerate mutase-like"/>
    <property type="match status" value="1"/>
</dbReference>
<dbReference type="SUPFAM" id="SSF53254">
    <property type="entry name" value="Phosphoglycerate mutase-like"/>
    <property type="match status" value="1"/>
</dbReference>
<dbReference type="AlphaFoldDB" id="A0A9X2MT06"/>
<keyword evidence="2" id="KW-0413">Isomerase</keyword>
<reference evidence="4" key="1">
    <citation type="submission" date="2022-08" db="EMBL/GenBank/DDBJ databases">
        <title>The genomic sequence of strain Paenibacillus sp. SCIV0701.</title>
        <authorList>
            <person name="Zhao H."/>
        </authorList>
    </citation>
    <scope>NUCLEOTIDE SEQUENCE</scope>
    <source>
        <strain evidence="4">SCIV0701</strain>
    </source>
</reference>
<dbReference type="PIRSF" id="PIRSF000709">
    <property type="entry name" value="6PFK_2-Ptase"/>
    <property type="match status" value="1"/>
</dbReference>
<dbReference type="InterPro" id="IPR050275">
    <property type="entry name" value="PGM_Phosphatase"/>
</dbReference>
<dbReference type="EMBL" id="JANIPJ010000014">
    <property type="protein sequence ID" value="MCR2805930.1"/>
    <property type="molecule type" value="Genomic_DNA"/>
</dbReference>
<dbReference type="Proteomes" id="UP001141950">
    <property type="component" value="Unassembled WGS sequence"/>
</dbReference>
<proteinExistence type="predicted"/>
<feature type="binding site" evidence="3">
    <location>
        <position position="56"/>
    </location>
    <ligand>
        <name>substrate</name>
    </ligand>
</feature>
<dbReference type="GO" id="GO:0005737">
    <property type="term" value="C:cytoplasm"/>
    <property type="evidence" value="ECO:0007669"/>
    <property type="project" value="TreeGrafter"/>
</dbReference>
<keyword evidence="1" id="KW-0324">Glycolysis</keyword>
<evidence type="ECO:0000256" key="2">
    <source>
        <dbReference type="ARBA" id="ARBA00023235"/>
    </source>
</evidence>
<dbReference type="PROSITE" id="PS00175">
    <property type="entry name" value="PG_MUTASE"/>
    <property type="match status" value="1"/>
</dbReference>
<feature type="binding site" evidence="3">
    <location>
        <begin position="6"/>
        <end position="13"/>
    </location>
    <ligand>
        <name>substrate</name>
    </ligand>
</feature>
<keyword evidence="5" id="KW-1185">Reference proteome</keyword>
<name>A0A9X2MT06_9BACL</name>
<sequence length="180" mass="19833">MIYVVRHGQTDWNREGRLQGRKGLELNEEGQRQAEALRERLGAVAFDYVYSSPQARAVQTAELATGAKAVIDGRLDVFDLGEADGLHRSVVRLAGAIPDPNVYPGVEDIQRFMGRVFSFMQELEKKLAGEEANILIAGHRCTTGAIGAYFEGLPADGNILKLSSGNGDYRIYDFEGRMRA</sequence>
<organism evidence="4 5">
    <name type="scientific">Paenibacillus soyae</name>
    <dbReference type="NCBI Taxonomy" id="2969249"/>
    <lineage>
        <taxon>Bacteria</taxon>
        <taxon>Bacillati</taxon>
        <taxon>Bacillota</taxon>
        <taxon>Bacilli</taxon>
        <taxon>Bacillales</taxon>
        <taxon>Paenibacillaceae</taxon>
        <taxon>Paenibacillus</taxon>
    </lineage>
</organism>
<dbReference type="RefSeq" id="WP_257448914.1">
    <property type="nucleotide sequence ID" value="NZ_JANIPJ010000014.1"/>
</dbReference>
<dbReference type="InterPro" id="IPR001345">
    <property type="entry name" value="PG/BPGM_mutase_AS"/>
</dbReference>
<dbReference type="InterPro" id="IPR029033">
    <property type="entry name" value="His_PPase_superfam"/>
</dbReference>
<dbReference type="PANTHER" id="PTHR48100:SF1">
    <property type="entry name" value="HISTIDINE PHOSPHATASE FAMILY PROTEIN-RELATED"/>
    <property type="match status" value="1"/>
</dbReference>
<dbReference type="PANTHER" id="PTHR48100">
    <property type="entry name" value="BROAD-SPECIFICITY PHOSPHATASE YOR283W-RELATED"/>
    <property type="match status" value="1"/>
</dbReference>
<evidence type="ECO:0000256" key="3">
    <source>
        <dbReference type="PIRSR" id="PIRSR613078-2"/>
    </source>
</evidence>
<dbReference type="GO" id="GO:0016791">
    <property type="term" value="F:phosphatase activity"/>
    <property type="evidence" value="ECO:0007669"/>
    <property type="project" value="TreeGrafter"/>
</dbReference>
<comment type="caution">
    <text evidence="4">The sequence shown here is derived from an EMBL/GenBank/DDBJ whole genome shotgun (WGS) entry which is preliminary data.</text>
</comment>
<gene>
    <name evidence="4" type="ORF">NQZ67_18770</name>
</gene>
<evidence type="ECO:0000256" key="1">
    <source>
        <dbReference type="ARBA" id="ARBA00023152"/>
    </source>
</evidence>
<dbReference type="SMART" id="SM00855">
    <property type="entry name" value="PGAM"/>
    <property type="match status" value="1"/>
</dbReference>
<dbReference type="CDD" id="cd07067">
    <property type="entry name" value="HP_PGM_like"/>
    <property type="match status" value="1"/>
</dbReference>
<evidence type="ECO:0000313" key="5">
    <source>
        <dbReference type="Proteomes" id="UP001141950"/>
    </source>
</evidence>
<protein>
    <submittedName>
        <fullName evidence="4">Histidine phosphatase family protein</fullName>
    </submittedName>
</protein>
<evidence type="ECO:0000313" key="4">
    <source>
        <dbReference type="EMBL" id="MCR2805930.1"/>
    </source>
</evidence>
<dbReference type="Pfam" id="PF00300">
    <property type="entry name" value="His_Phos_1"/>
    <property type="match status" value="1"/>
</dbReference>
<accession>A0A9X2MT06</accession>